<dbReference type="Pfam" id="PF07885">
    <property type="entry name" value="Ion_trans_2"/>
    <property type="match status" value="2"/>
</dbReference>
<evidence type="ECO:0000256" key="5">
    <source>
        <dbReference type="ARBA" id="ARBA00023065"/>
    </source>
</evidence>
<feature type="compositionally biased region" description="Basic and acidic residues" evidence="9">
    <location>
        <begin position="768"/>
        <end position="777"/>
    </location>
</feature>
<feature type="region of interest" description="Disordered" evidence="9">
    <location>
        <begin position="831"/>
        <end position="885"/>
    </location>
</feature>
<proteinExistence type="inferred from homology"/>
<feature type="domain" description="Potassium channel" evidence="11">
    <location>
        <begin position="1013"/>
        <end position="1080"/>
    </location>
</feature>
<feature type="region of interest" description="Disordered" evidence="9">
    <location>
        <begin position="408"/>
        <end position="496"/>
    </location>
</feature>
<keyword evidence="2 8" id="KW-0813">Transport</keyword>
<feature type="compositionally biased region" description="Low complexity" evidence="9">
    <location>
        <begin position="247"/>
        <end position="267"/>
    </location>
</feature>
<keyword evidence="5 8" id="KW-0406">Ion transport</keyword>
<feature type="compositionally biased region" description="Low complexity" evidence="9">
    <location>
        <begin position="205"/>
        <end position="220"/>
    </location>
</feature>
<dbReference type="Proteomes" id="UP001153069">
    <property type="component" value="Unassembled WGS sequence"/>
</dbReference>
<dbReference type="PANTHER" id="PTHR11003:SF345">
    <property type="entry name" value="TWIK FAMILY OF POTASSIUM CHANNELS PROTEIN 18"/>
    <property type="match status" value="1"/>
</dbReference>
<dbReference type="Gene3D" id="1.10.287.70">
    <property type="match status" value="2"/>
</dbReference>
<evidence type="ECO:0000256" key="10">
    <source>
        <dbReference type="SAM" id="Phobius"/>
    </source>
</evidence>
<feature type="compositionally biased region" description="Pro residues" evidence="9">
    <location>
        <begin position="120"/>
        <end position="131"/>
    </location>
</feature>
<evidence type="ECO:0000313" key="13">
    <source>
        <dbReference type="Proteomes" id="UP001153069"/>
    </source>
</evidence>
<evidence type="ECO:0000256" key="1">
    <source>
        <dbReference type="ARBA" id="ARBA00004141"/>
    </source>
</evidence>
<feature type="transmembrane region" description="Helical" evidence="10">
    <location>
        <begin position="1035"/>
        <end position="1051"/>
    </location>
</feature>
<reference evidence="12" key="1">
    <citation type="submission" date="2020-06" db="EMBL/GenBank/DDBJ databases">
        <authorList>
            <consortium name="Plant Systems Biology data submission"/>
        </authorList>
    </citation>
    <scope>NUCLEOTIDE SEQUENCE</scope>
    <source>
        <strain evidence="12">D6</strain>
    </source>
</reference>
<feature type="compositionally biased region" description="Low complexity" evidence="9">
    <location>
        <begin position="377"/>
        <end position="388"/>
    </location>
</feature>
<evidence type="ECO:0000256" key="6">
    <source>
        <dbReference type="ARBA" id="ARBA00023136"/>
    </source>
</evidence>
<name>A0A9N8HDG3_9STRA</name>
<dbReference type="PRINTS" id="PR01333">
    <property type="entry name" value="2POREKCHANEL"/>
</dbReference>
<feature type="region of interest" description="Disordered" evidence="9">
    <location>
        <begin position="1"/>
        <end position="185"/>
    </location>
</feature>
<dbReference type="EMBL" id="CAICTM010000425">
    <property type="protein sequence ID" value="CAB9510221.1"/>
    <property type="molecule type" value="Genomic_DNA"/>
</dbReference>
<comment type="similarity">
    <text evidence="8">Belongs to the two pore domain potassium channel (TC 1.A.1.8) family.</text>
</comment>
<organism evidence="12 13">
    <name type="scientific">Seminavis robusta</name>
    <dbReference type="NCBI Taxonomy" id="568900"/>
    <lineage>
        <taxon>Eukaryota</taxon>
        <taxon>Sar</taxon>
        <taxon>Stramenopiles</taxon>
        <taxon>Ochrophyta</taxon>
        <taxon>Bacillariophyta</taxon>
        <taxon>Bacillariophyceae</taxon>
        <taxon>Bacillariophycidae</taxon>
        <taxon>Naviculales</taxon>
        <taxon>Naviculaceae</taxon>
        <taxon>Seminavis</taxon>
    </lineage>
</organism>
<accession>A0A9N8HDG3</accession>
<keyword evidence="6 10" id="KW-0472">Membrane</keyword>
<feature type="region of interest" description="Disordered" evidence="9">
    <location>
        <begin position="626"/>
        <end position="665"/>
    </location>
</feature>
<feature type="compositionally biased region" description="Low complexity" evidence="9">
    <location>
        <begin position="38"/>
        <end position="51"/>
    </location>
</feature>
<feature type="compositionally biased region" description="Low complexity" evidence="9">
    <location>
        <begin position="864"/>
        <end position="876"/>
    </location>
</feature>
<feature type="compositionally biased region" description="Low complexity" evidence="9">
    <location>
        <begin position="439"/>
        <end position="453"/>
    </location>
</feature>
<dbReference type="GO" id="GO:0022841">
    <property type="term" value="F:potassium ion leak channel activity"/>
    <property type="evidence" value="ECO:0007669"/>
    <property type="project" value="TreeGrafter"/>
</dbReference>
<feature type="region of interest" description="Disordered" evidence="9">
    <location>
        <begin position="1135"/>
        <end position="1301"/>
    </location>
</feature>
<keyword evidence="13" id="KW-1185">Reference proteome</keyword>
<feature type="compositionally biased region" description="Acidic residues" evidence="9">
    <location>
        <begin position="94"/>
        <end position="114"/>
    </location>
</feature>
<gene>
    <name evidence="12" type="ORF">SEMRO_426_G140490.1</name>
</gene>
<dbReference type="SUPFAM" id="SSF81324">
    <property type="entry name" value="Voltage-gated potassium channels"/>
    <property type="match status" value="2"/>
</dbReference>
<comment type="caution">
    <text evidence="12">The sequence shown here is derived from an EMBL/GenBank/DDBJ whole genome shotgun (WGS) entry which is preliminary data.</text>
</comment>
<dbReference type="OrthoDB" id="415460at2759"/>
<feature type="compositionally biased region" description="Low complexity" evidence="9">
    <location>
        <begin position="1271"/>
        <end position="1283"/>
    </location>
</feature>
<evidence type="ECO:0000256" key="3">
    <source>
        <dbReference type="ARBA" id="ARBA00022692"/>
    </source>
</evidence>
<feature type="compositionally biased region" description="Basic and acidic residues" evidence="9">
    <location>
        <begin position="537"/>
        <end position="546"/>
    </location>
</feature>
<feature type="region of interest" description="Disordered" evidence="9">
    <location>
        <begin position="508"/>
        <end position="556"/>
    </location>
</feature>
<dbReference type="InterPro" id="IPR013099">
    <property type="entry name" value="K_chnl_dom"/>
</dbReference>
<evidence type="ECO:0000256" key="9">
    <source>
        <dbReference type="SAM" id="MobiDB-lite"/>
    </source>
</evidence>
<feature type="compositionally biased region" description="Polar residues" evidence="9">
    <location>
        <begin position="133"/>
        <end position="155"/>
    </location>
</feature>
<feature type="compositionally biased region" description="Acidic residues" evidence="9">
    <location>
        <begin position="521"/>
        <end position="536"/>
    </location>
</feature>
<comment type="subcellular location">
    <subcellularLocation>
        <location evidence="1">Membrane</location>
        <topology evidence="1">Multi-pass membrane protein</topology>
    </subcellularLocation>
</comment>
<evidence type="ECO:0000256" key="8">
    <source>
        <dbReference type="RuleBase" id="RU003857"/>
    </source>
</evidence>
<dbReference type="PANTHER" id="PTHR11003">
    <property type="entry name" value="POTASSIUM CHANNEL, SUBFAMILY K"/>
    <property type="match status" value="1"/>
</dbReference>
<feature type="transmembrane region" description="Helical" evidence="10">
    <location>
        <begin position="1434"/>
        <end position="1452"/>
    </location>
</feature>
<feature type="compositionally biased region" description="Polar residues" evidence="9">
    <location>
        <begin position="838"/>
        <end position="856"/>
    </location>
</feature>
<protein>
    <submittedName>
        <fullName evidence="12">Two pore potassium channel</fullName>
    </submittedName>
</protein>
<feature type="compositionally biased region" description="Polar residues" evidence="9">
    <location>
        <begin position="626"/>
        <end position="655"/>
    </location>
</feature>
<feature type="region of interest" description="Disordered" evidence="9">
    <location>
        <begin position="768"/>
        <end position="805"/>
    </location>
</feature>
<keyword evidence="4 10" id="KW-1133">Transmembrane helix</keyword>
<dbReference type="GO" id="GO:0005886">
    <property type="term" value="C:plasma membrane"/>
    <property type="evidence" value="ECO:0007669"/>
    <property type="project" value="TreeGrafter"/>
</dbReference>
<feature type="compositionally biased region" description="Polar residues" evidence="9">
    <location>
        <begin position="1197"/>
        <end position="1229"/>
    </location>
</feature>
<feature type="region of interest" description="Disordered" evidence="9">
    <location>
        <begin position="361"/>
        <end position="392"/>
    </location>
</feature>
<evidence type="ECO:0000259" key="11">
    <source>
        <dbReference type="Pfam" id="PF07885"/>
    </source>
</evidence>
<feature type="transmembrane region" description="Helical" evidence="10">
    <location>
        <begin position="1487"/>
        <end position="1510"/>
    </location>
</feature>
<keyword evidence="7 8" id="KW-0407">Ion channel</keyword>
<dbReference type="GO" id="GO:0030322">
    <property type="term" value="P:stabilization of membrane potential"/>
    <property type="evidence" value="ECO:0007669"/>
    <property type="project" value="TreeGrafter"/>
</dbReference>
<feature type="compositionally biased region" description="Basic residues" evidence="9">
    <location>
        <begin position="159"/>
        <end position="169"/>
    </location>
</feature>
<keyword evidence="3 8" id="KW-0812">Transmembrane</keyword>
<feature type="compositionally biased region" description="Basic and acidic residues" evidence="9">
    <location>
        <begin position="586"/>
        <end position="602"/>
    </location>
</feature>
<evidence type="ECO:0000313" key="12">
    <source>
        <dbReference type="EMBL" id="CAB9510221.1"/>
    </source>
</evidence>
<evidence type="ECO:0000256" key="2">
    <source>
        <dbReference type="ARBA" id="ARBA00022448"/>
    </source>
</evidence>
<feature type="transmembrane region" description="Helical" evidence="10">
    <location>
        <begin position="1004"/>
        <end position="1023"/>
    </location>
</feature>
<feature type="region of interest" description="Disordered" evidence="9">
    <location>
        <begin position="200"/>
        <end position="274"/>
    </location>
</feature>
<feature type="region of interest" description="Disordered" evidence="9">
    <location>
        <begin position="573"/>
        <end position="603"/>
    </location>
</feature>
<dbReference type="GO" id="GO:0015271">
    <property type="term" value="F:outward rectifier potassium channel activity"/>
    <property type="evidence" value="ECO:0007669"/>
    <property type="project" value="TreeGrafter"/>
</dbReference>
<evidence type="ECO:0000256" key="4">
    <source>
        <dbReference type="ARBA" id="ARBA00022989"/>
    </source>
</evidence>
<evidence type="ECO:0000256" key="7">
    <source>
        <dbReference type="ARBA" id="ARBA00023303"/>
    </source>
</evidence>
<feature type="transmembrane region" description="Helical" evidence="10">
    <location>
        <begin position="1063"/>
        <end position="1081"/>
    </location>
</feature>
<dbReference type="InterPro" id="IPR003280">
    <property type="entry name" value="2pore_dom_K_chnl"/>
</dbReference>
<sequence length="1688" mass="184998">MSELNAHRGTSSSTSSDTADMKPRALASGAFRGNHNGSSTSSSRPSPSSSSMGDQHHPPVPPPQQQQFPSYGQFSKWGATEDDESIHYLSEPSLSEEGDSTTDHPLEEEEEDTTDDNRETPPPPPPGPPPMRNSLSSAASNGVASPGNTSLSSWESHFRPQHPHHRVRIHFSPETTTDRHQYYNNNSPYFTQYQAQRLFPPQNSNTTTNNERIEEQQQQQSGGEDASESAPPILRPQQQPTRHHQHTTTTTTSHDSLASSSRIAASSHHTNNLSYSTHSISTISTFSNTAKGKHLDDFIQDLRHNSQGALQEASGNNSILLNTSTEESAAHLDTVLRHSSETPMRATHRRISSVETELIGNTSDAHVEEQEDEDANQQTQTISTPQQQRVYPMEDDSPLVLNLSVLGDEEDDEDEEKAASLDQTTALSGAPPAGDAKPASSSTTTSNNDSAGTTDEDQQHSADDEQTQFRPPRRRTFNVAGGKPSPAHRRTRSGDGVAAALTTGGQDWVGMFKDNIPMPDGVDDDDDDDDEEEADGSPEKDNKDAADALANTGNGNHNMERAVFALGATTDATTASRAAARRQRREQRQLQRSMAEKAAEHARKQKIQRQFQEWSLSPLWNNLQHQQHNSARAADSSESNSLGSIPSTVVSQAMPTTRGGDNIIGKSRAYSAPEMPMEDETAPLRNSLDLSFSSEPGHGLNHIQPRNSVDSHKSLFSWISTSNHDHTSLEALSSPSAASPRHMIQVHPNWTPQAASLASPILQRRNQDLQRTREAQHQRSRTSIGNYPTLYDPNHSSHSWRQESEDPFRRLLLQQQQQQQQYHQIRESDSFRMYSGPSPRNSLRSPNFAGSSSNDPFNFRRHSTSSSGSGSHSTTTSEDDEDDDDVMGVMQNQCRHIHPDIEVESLEEAERTAEAELLKLGSQQHVLRGARISPFANIGRKVADFGKGKAFDRQSFLPKTSVLETSEEGNANQHFLPTYQCPRCNTIQREFFTVNSAPRQYETASGFLALSFVVYVIASLYIFGLEEGWPALDCIYFAVITLTTAGLGDFVPTTPFNKIICSIFIYFGVACIGLLLGSYIASMMDESQRRQARVNRINACPNCIRLQNIKDAAERRQLSALAISMKTPVVIPTVTGHAMPKKKHSSERTTFSQPGFPYSFNTEEDESDESFQSGNKKMKRQHNSGKDVNILGADFRSPNQSEQTPPMGATCSSSSPHSAAQVGTSTPSSAHLADQSLMAEASNTAGRAGGIRDPPSHLGVISSVPDGAGLPAPSRSPVSPTTPRHAHISAKISPKKTDLLGSPMTKQILGRQSHTRHASFDVSGMPCADDLFGRSSLNSRMYSFDAPRVNPHPPTINENVPFVPGTSSATPHQNYGGVRFEGDDSLLSSEEVMSTDESSVLSSDSYSTEESDILDVNKARVHAAKYVFKTLKEALVNSLAIIGVGCLGFWFIEHMSFVDSWYFTTVLLTTVGYGDIVPVTKGGKLFATIYILVAGTVLLNNMSMISMIPLELRKRRIERAVLTQFGDLLDDDALRELASGPLIQRLHLSRHRADGLNECTREMFALAMLVRLGKVTEEDILGTFGAFNRLDVNRDGVLNSRSIIAGMIHKSKSKANLSGMRRVSSNSNLMKTPGFRAPPAPMYGSQDRYSANIFTPAPMTTPISIPLNESTSLLQQQDTSLSMLSRSG</sequence>
<feature type="domain" description="Potassium channel" evidence="11">
    <location>
        <begin position="1445"/>
        <end position="1496"/>
    </location>
</feature>